<feature type="region of interest" description="Disordered" evidence="1">
    <location>
        <begin position="1764"/>
        <end position="1785"/>
    </location>
</feature>
<dbReference type="PANTHER" id="PTHR11439:SF483">
    <property type="entry name" value="PEPTIDE SYNTHASE GLIP-LIKE, PUTATIVE (AFU_ORTHOLOGUE AFUA_3G12920)-RELATED"/>
    <property type="match status" value="1"/>
</dbReference>
<gene>
    <name evidence="4" type="ORF">SNAT2548_LOCUS2119</name>
</gene>
<evidence type="ECO:0000259" key="2">
    <source>
        <dbReference type="PROSITE" id="PS50175"/>
    </source>
</evidence>
<feature type="region of interest" description="Disordered" evidence="1">
    <location>
        <begin position="3400"/>
        <end position="3437"/>
    </location>
</feature>
<dbReference type="InterPro" id="IPR003034">
    <property type="entry name" value="SAP_dom"/>
</dbReference>
<evidence type="ECO:0000259" key="3">
    <source>
        <dbReference type="PROSITE" id="PS50800"/>
    </source>
</evidence>
<dbReference type="InterPro" id="IPR001969">
    <property type="entry name" value="Aspartic_peptidase_AS"/>
</dbReference>
<dbReference type="SUPFAM" id="SSF56672">
    <property type="entry name" value="DNA/RNA polymerases"/>
    <property type="match status" value="1"/>
</dbReference>
<dbReference type="EMBL" id="CAJNDS010000118">
    <property type="protein sequence ID" value="CAE6964743.1"/>
    <property type="molecule type" value="Genomic_DNA"/>
</dbReference>
<feature type="compositionally biased region" description="Pro residues" evidence="1">
    <location>
        <begin position="447"/>
        <end position="456"/>
    </location>
</feature>
<proteinExistence type="predicted"/>
<feature type="region of interest" description="Disordered" evidence="1">
    <location>
        <begin position="638"/>
        <end position="663"/>
    </location>
</feature>
<reference evidence="4" key="1">
    <citation type="submission" date="2021-02" db="EMBL/GenBank/DDBJ databases">
        <authorList>
            <person name="Dougan E. K."/>
            <person name="Rhodes N."/>
            <person name="Thang M."/>
            <person name="Chan C."/>
        </authorList>
    </citation>
    <scope>NUCLEOTIDE SEQUENCE</scope>
</reference>
<feature type="region of interest" description="Disordered" evidence="1">
    <location>
        <begin position="967"/>
        <end position="989"/>
    </location>
</feature>
<dbReference type="GO" id="GO:0006508">
    <property type="term" value="P:proteolysis"/>
    <property type="evidence" value="ECO:0007669"/>
    <property type="project" value="InterPro"/>
</dbReference>
<feature type="region of interest" description="Disordered" evidence="1">
    <location>
        <begin position="2993"/>
        <end position="3021"/>
    </location>
</feature>
<feature type="compositionally biased region" description="Polar residues" evidence="1">
    <location>
        <begin position="640"/>
        <end position="649"/>
    </location>
</feature>
<comment type="caution">
    <text evidence="4">The sequence shown here is derived from an EMBL/GenBank/DDBJ whole genome shotgun (WGS) entry which is preliminary data.</text>
</comment>
<feature type="compositionally biased region" description="Acidic residues" evidence="1">
    <location>
        <begin position="4599"/>
        <end position="4611"/>
    </location>
</feature>
<dbReference type="GO" id="GO:0004190">
    <property type="term" value="F:aspartic-type endopeptidase activity"/>
    <property type="evidence" value="ECO:0007669"/>
    <property type="project" value="InterPro"/>
</dbReference>
<feature type="region of interest" description="Disordered" evidence="1">
    <location>
        <begin position="2709"/>
        <end position="2732"/>
    </location>
</feature>
<feature type="domain" description="SAP" evidence="3">
    <location>
        <begin position="3467"/>
        <end position="3501"/>
    </location>
</feature>
<feature type="region of interest" description="Disordered" evidence="1">
    <location>
        <begin position="3836"/>
        <end position="3864"/>
    </location>
</feature>
<name>A0A812HWN1_9DINO</name>
<evidence type="ECO:0000256" key="1">
    <source>
        <dbReference type="SAM" id="MobiDB-lite"/>
    </source>
</evidence>
<dbReference type="PROSITE" id="PS00141">
    <property type="entry name" value="ASP_PROTEASE"/>
    <property type="match status" value="1"/>
</dbReference>
<feature type="region of interest" description="Disordered" evidence="1">
    <location>
        <begin position="930"/>
        <end position="953"/>
    </location>
</feature>
<organism evidence="4 5">
    <name type="scientific">Symbiodinium natans</name>
    <dbReference type="NCBI Taxonomy" id="878477"/>
    <lineage>
        <taxon>Eukaryota</taxon>
        <taxon>Sar</taxon>
        <taxon>Alveolata</taxon>
        <taxon>Dinophyceae</taxon>
        <taxon>Suessiales</taxon>
        <taxon>Symbiodiniaceae</taxon>
        <taxon>Symbiodinium</taxon>
    </lineage>
</organism>
<protein>
    <submittedName>
        <fullName evidence="4">Uncharacterized protein</fullName>
    </submittedName>
</protein>
<dbReference type="PROSITE" id="PS50800">
    <property type="entry name" value="SAP"/>
    <property type="match status" value="1"/>
</dbReference>
<feature type="compositionally biased region" description="Acidic residues" evidence="1">
    <location>
        <begin position="3417"/>
        <end position="3426"/>
    </location>
</feature>
<feature type="region of interest" description="Disordered" evidence="1">
    <location>
        <begin position="4564"/>
        <end position="4617"/>
    </location>
</feature>
<accession>A0A812HWN1</accession>
<dbReference type="Proteomes" id="UP000604046">
    <property type="component" value="Unassembled WGS sequence"/>
</dbReference>
<keyword evidence="5" id="KW-1185">Reference proteome</keyword>
<dbReference type="CDD" id="cd09272">
    <property type="entry name" value="RNase_HI_RT_Ty1"/>
    <property type="match status" value="1"/>
</dbReference>
<dbReference type="InterPro" id="IPR043502">
    <property type="entry name" value="DNA/RNA_pol_sf"/>
</dbReference>
<feature type="domain" description="Peptidase A2" evidence="2">
    <location>
        <begin position="3167"/>
        <end position="3245"/>
    </location>
</feature>
<feature type="compositionally biased region" description="Low complexity" evidence="1">
    <location>
        <begin position="930"/>
        <end position="948"/>
    </location>
</feature>
<dbReference type="PROSITE" id="PS50175">
    <property type="entry name" value="ASP_PROT_RETROV"/>
    <property type="match status" value="1"/>
</dbReference>
<evidence type="ECO:0000313" key="4">
    <source>
        <dbReference type="EMBL" id="CAE6964743.1"/>
    </source>
</evidence>
<dbReference type="PANTHER" id="PTHR11439">
    <property type="entry name" value="GAG-POL-RELATED RETROTRANSPOSON"/>
    <property type="match status" value="1"/>
</dbReference>
<feature type="compositionally biased region" description="Polar residues" evidence="1">
    <location>
        <begin position="1775"/>
        <end position="1785"/>
    </location>
</feature>
<dbReference type="InterPro" id="IPR001995">
    <property type="entry name" value="Peptidase_A2_cat"/>
</dbReference>
<evidence type="ECO:0000313" key="5">
    <source>
        <dbReference type="Proteomes" id="UP000604046"/>
    </source>
</evidence>
<feature type="region of interest" description="Disordered" evidence="1">
    <location>
        <begin position="447"/>
        <end position="468"/>
    </location>
</feature>
<sequence length="4769" mass="523572">MSCADAAVLVSIKSFQQQLQGSPNGPALTLKLLQLNADTTALRYVKACLAYLEFLVDLGHSLDNLSQLAAVEAVYALHCSRSQDDDVSLDREQIALVFPLNTLKALRWLVKTVTLHFPDLYSGLFRALSAQPSLDRSEAMPLPLDFVAFLESVVLDLFSATVLSWCSQLGLGDMARREQGHHRTTSVTLHFSHRTLLGHAVRFANGPPVLACFASALRACASSFRRFTSELLGFALAFPIFDTEIVFCFGGSAHSRLLLAMANTDIFLGLAEADVNKAVSWLEDARRMPATSGFSPTQWLWHWLSSTPAFAPLTEAAEKMDTVFGFSSGDWAFHWVEEMEKATLNPGAAASQAAPAQTALDSKWPHFPNGHRSLGLAPADLLRAHAWLEEAASFNGAGGWEEDDWLRYWMEQDSAFETLLQRAKEAGHGWNIGQWLWLWVSQADRPQPPPAPPLGTAPPLSTGMGPDAFPLSQYNETVTVQQIYCRSTCQDCGAGHCGVVLTREDLPHRRRCGICRAVDAPHIFPGSMADPGSDNGRGLLVQPTPSDKLSVLWESLNLDFPEAVASHSELNRTIRNFGFLATSFDQLDQWLESHGLLDFGSETVADLRCLWHRAHALACSEGHMAVVPFPPHPSALPLPQDQSFSTASDPSHPASGAASWNEPFPAKLSSDKTAELRAAFLRKFPSEVLDDSTMPSARLLALVFKQASSHEWRFIPWRWRMSVLELEEQQLQRPRKLARTELADLILDDVPSRNLPDTLGMFALSKILRLHSVAMAMVTDVHLVTLKKYESTFLRFASARFDNSSGLRPPNALECEQADRRFWEAVYSRPPCAARRAREQVEERAMAPVLVLATDADAAKAGGTEEVVGVALAPVVGDPVWATKATPRGPPQTDSFPVARSVLATVRPGNPSFEQAAGSGLPLFTPAILPLPSQSSSTPATAAPAKQAPEPPMPDLPHQVALAVSVSDTLSPGSPPPQHINPEDDMSAPDSFGPALAPAPVSAESMPWLFPPASSHVTSVLQSVRDFKQPFFLDICAGAGSPLSSAFLEKGVPCLSIDILIDTNMDLLQDDFFEHLLRICTSRQVALAHAAPPCREYSRLKLFPRGPKALRTPAFLDGLPDLSASQALRVQESHLIFVRCVQLLHVGFSCGAQVSLEQPPNSMAWMEPIATNFLASISADLVHVAACSVNLNMHKAWLLATSFRAFQAFASTCPHTEGTHVALQGLCDEAGNFCSRASAEYPPRLADMYAEQALPLFDVEQGVGTALSLATVPLLAKLKALHEAPVASQDGAGILSTPDWSVDALRRLFQDWLSAHFPGIAVSWEISAGQPYCLQALAAVSRICQDRDVSLFACLEQGVPTGFDGDIPLSNVFLPQGGGHPFEQSLGICHGNWSSAEADLPTLHALVEEEIANGWFLELDSLEAAQERFGDKLAIGKMSIVKAEGKKPRLVVDSTVCGTNPSCTIPETYTLPGVDDVRDSFPLRCHSGLCAGFAFDIKSAHKTVRVRDSDQGLLGVSLPKIQGPGRRWLFYRVCPFGANFSALWFQRLGSFFLRTLHLWTWLRHALLGYVDDFMLFQDQEVQLMSAACCVFLDVQHGLHRPVQVACVKQAADGSSPPWASRTRVCQQCGRNGCIRYRINHNHHWLLMSLRSWALLCHHSLVIRYMGVIPLIWCLRNLMANPWNPESFARQSVVHLSESGPTWVRMPVVDQSATLAALAPMSLRKVPPPEEQRVVTPLSSRPVFTGPGSIPRRAECFIKRATTFPSSERREPEGVSRSSGTVSSDEGITQDCAEAFLARLDTRPTCSSGHPLFSFGSPEPGWWCSACKRVFSTRRLLWGCRVCDFDICGNCLVDSRSGSSIAPAPVQSAVPEAIPAAQVQDTAREAMPSGTQTWPSIKLLRASGVLTGNDMFPNDLHLTLGVNGESLSVLGSSRAPELKGGFRKVYHLRGEGPAASCIKCAKVTCGILTDALDLHKIACDQALARHDIIQVMHKLQEHRLPPQGREANLTNVCWILPGDPAMLQPALLCFLLGAAPGWASRGCAFSACCVFCYWTVAQAGRPFTGVFRLYYATGCLNKNAVIVDPNQREVSVQGPRPGLLAVLGARTSNPAACEIELNGTVGSFPPLCVEGEARPLDRRKGPLDPVDPGPNFKFEYCSRIKGGCTSSLVHPFNLWQEPFGWNSVDCLKVQLMSAACCVFLDVQHGLHRAVQKFVPPSPPWACTRRARSPRLQLPACTGQFAVAHKTRLRLGRLGVSSLGIPPALPSSGSWQSPSQQQQLPAAVLATSCSVWKLYRVAMSRNGPWTRHLALQSKKDLVKIPTSKRIWMRVTDPSTTRRKLSVSSRESLQFWLKWCEVPPLFFPLQKPADVPIVCAAADARADGDLVGIGGFIEWPSRQISWFSQSWRVSDLSSLGVPLQVPAHQDITCYETLAQLGLILCLHSVVPLARWTVRLRTLSDNTGAEAGVNKLYSSAFPLSVFLKRLSMLACMTGIELDVFHIPGEKNDDADLLSRWSDESQPLPAKFLPDYRVDCSLARIWHFRSDVRLWPPDAKLKWHVPSELGQMDTMGDGQQGQQVSPELEEQIQCFQLWDDERVLDKLRRTVLEWYIELQCGKPCTPSLSILSFERRQLQRRKEKKTELKGIQNAPEIIAYGCKLLSGERALLEAYLLSTDPASSSSFSRNLGPSGVEYDLDSDTRDFLRLGVMTDGNGAGPHPLASPALSPVHSPTGSAGPTDGETRLLEILAGMQQNQQVLTELLRSQSESRAAAAAATTSYSGLAAKDLSKVLRHPSTFSCQTRDEELIKWPAWSWEFEQYLGTLDKEFQVDFTRLKSNPKTEVLPAQLSATELDRSRIMYGLLASLLNDRLKRLLKTVSDNNGYEAYRLISLVVRLEQAMAEYDSIASQAMSDDQKVVSLLRCLTGQLRQHVNLTMEDSWTYAELRSLVARYDASSSKWSASVAATYGLSEGKGGVLVNAPAASSEAVPMEIDRLQKEIDRLSKGKTKKGDKGDKGGKKGRYDKGRQVEDAAVADSSAAHADTAVSAAPAKAKPAAKPQVRRVTYNLDDFDESAGGEIRMVSGCDSCVESQDKVDRQSKEASGFFCKALSIFSRCVPSRWCVFHNALPSDAQSEAEHASGVCQRDVVEHTSGVTSTSGSVRMVQQNAEHGMEIEVIIDSGADASCLPQNLSMLGVSSGRPWEGFQDAQGNQLLVHGTRRAELSFGDQPGFTETFLVAPHITTPLLAVGKLYRAGFSMVNKNGNMSLCSPNGEIQIPLHFRQNSLAARLHVRMIQQDASRVRAVKCTVADLALPDYFVQISEDVFGMRGFGNRFVDITMALPHEGCSFRSTVAKCPEPNQWEILEWCESIVDASDLSGPLPENATRELIVFATRKIVSPDELGLTVASDSAESSRPHVLPPPPEEPENMDQDEPQQHAAVAPDPGAELQVDAALRDEVAADDDGTLVVDGVSLSLESTLAVLRQAAQSLGLGRSGGKSTVLKRIRDHLARQDLIAAHQARQQLAAAEERVPVEQKHVTAPSEDAYRQHCLTHTPYREWCAHCVAFRARSDRHEAKTEDHRASSVLCFDFAYTSRVDGGDKLCCLVAYDTQTKWLQAWPVPSKGGPACRNYMAVELTKLLSYLGHRRITLRADPEGSCTALANAVQALRHRIGMETHIEQTPVGEHQGNHAEGAIERIRQLAGTMLSELEGRLNIKIKTFDPLHHWCWRHASWTLQRFGVTQNLTPWERVHASPYGGKLVRFAECVLARVKTATKGKPRWLRAMWLGKSDVSDCHLVCTSSGRLVVARSVRRTTCEYDPSLLPALRDTPDKHVSFLAGRVGASRNQLAPKPVTEEGPGSGSEVAASDPPTENEDVFDNPHDIALAPSSVRLPADGMPATPDYRPPAQVHERAEFDGDVQEAKRQRIRAVNSHHHNDEVVHLEDLGLGSDTDLNESVEDPPAWNATDNFEDAKNIPEELWRPFGSGEPQLSSEELAHIDDIAEAFELARLETMNVLERLPATADFSGFKRLSTKMVKTWRVKPSPKGGGEAFLRRARFVAREFRWLSAMVDNEVFAPASSNALLRVLPAALVARQPEGWTALSLDVADAYLTVPQAVDTIVTIWVRGEQRYYKLLRNLPGQRSGAKDWFQAFQAHLIKEMAIEPLVEAPALFSIPGGSDEGHGGGGTLPLWTQLTPLDEEKSGIYRKCIGVLLYVSSDYPAAQYAIKTLSSMCGSPNEGAWRCLRHLVNYMFFHENHVTCLRTEGKGIGLVVRDETHTLEVFADADWSGNKSTRKSTSAGCIAFDGMVIHTFSRSQSCVSLSSGESEYIACVSATCDGILLRSALQHIMRVDVSMHLFTDSSAARGIMGRQGCGRLRHISGRLLWLQDFLFKWKKASLHAVPTLTNPADLFTKSLTGARVRTLSHILGIRDSHDGFSLVGTTEFEELQRREQAKKFLRAVRSTGRGNAEALHLLALLVQVVGNEAADDEDRAQFVPDSPASAGEDAYPWTSFAFVVTLTVCVALMLGRASANMNFASLLEWPLVRWVRSWFRLEATEAEQPLLAEAPALAENLDTTSESSRESLGLQHYSPRTRAPATPSDTEHESEQPDSEPEDDDDDVYPGGHGPAYQNQAELIALYEMVGEAAAIDVMPAMQLIPAGQPAEVQQPLLQDDDILQVREDAEVWIAPVSGTRCHLIGECDGLMRARYVRRLLYRQLQLEFPGQYSMCQLCQFWARELGRRQDIARLAAMFHILHVGGQQIPNPVPQNLPEPEPHDDT</sequence>